<gene>
    <name evidence="1" type="ORF">FHS03_001016</name>
</gene>
<dbReference type="Proteomes" id="UP000541535">
    <property type="component" value="Unassembled WGS sequence"/>
</dbReference>
<proteinExistence type="predicted"/>
<reference evidence="1 2" key="1">
    <citation type="submission" date="2020-08" db="EMBL/GenBank/DDBJ databases">
        <title>Genomic Encyclopedia of Type Strains, Phase III (KMG-III): the genomes of soil and plant-associated and newly described type strains.</title>
        <authorList>
            <person name="Whitman W."/>
        </authorList>
    </citation>
    <scope>NUCLEOTIDE SEQUENCE [LARGE SCALE GENOMIC DNA]</scope>
    <source>
        <strain evidence="1 2">CECT 8897</strain>
    </source>
</reference>
<dbReference type="EMBL" id="JACHXD010000002">
    <property type="protein sequence ID" value="MBB3117990.1"/>
    <property type="molecule type" value="Genomic_DNA"/>
</dbReference>
<evidence type="ECO:0000313" key="1">
    <source>
        <dbReference type="EMBL" id="MBB3117990.1"/>
    </source>
</evidence>
<evidence type="ECO:0000313" key="2">
    <source>
        <dbReference type="Proteomes" id="UP000541535"/>
    </source>
</evidence>
<name>A0A7W5B8V3_9BURK</name>
<sequence length="417" mass="45524">MTLKGEIMGKNTNAMEIEHVPTKNKYEKVQFISWEVHTGPYIHGQGVGLYTGLRSETNDLRTDALGQCKDIDARVAFTDEALKLAFAGSDPSPKTLKVFMAPEFLYRGAGGAYLFDLLDGWKSAPADLGLPPPYNGPWPGLFVKLRNLIAKKDYEHWIVVFGTAVGASFDTVDSNGIRQLDLAKASVVYNCALVQRGGATKEEREDTHIARKHFKSPIDFFNWIGAALQHGGNVEHFDPRTKRVTDTNDMSEGSALFNFGSVGDRDGRRLEFGIEICLDHCASAVSNNFGRIRAAGEYVNIQLVPSAGMNLWPESVRLLPANKATPTSYAFNCDGLSQQINTAGSHTQIWSRVDSGAAAQFHELVNANGGSLRPGRLLPMLHRVPTIHGLVTADLLWNNQAGVQGAGCVRVMDALPI</sequence>
<protein>
    <submittedName>
        <fullName evidence="1">Uncharacterized protein</fullName>
    </submittedName>
</protein>
<dbReference type="RefSeq" id="WP_183439912.1">
    <property type="nucleotide sequence ID" value="NZ_JACHXD010000002.1"/>
</dbReference>
<comment type="caution">
    <text evidence="1">The sequence shown here is derived from an EMBL/GenBank/DDBJ whole genome shotgun (WGS) entry which is preliminary data.</text>
</comment>
<dbReference type="AlphaFoldDB" id="A0A7W5B8V3"/>
<organism evidence="1 2">
    <name type="scientific">Pseudoduganella violacea</name>
    <dbReference type="NCBI Taxonomy" id="1715466"/>
    <lineage>
        <taxon>Bacteria</taxon>
        <taxon>Pseudomonadati</taxon>
        <taxon>Pseudomonadota</taxon>
        <taxon>Betaproteobacteria</taxon>
        <taxon>Burkholderiales</taxon>
        <taxon>Oxalobacteraceae</taxon>
        <taxon>Telluria group</taxon>
        <taxon>Pseudoduganella</taxon>
    </lineage>
</organism>
<keyword evidence="2" id="KW-1185">Reference proteome</keyword>
<accession>A0A7W5B8V3</accession>